<dbReference type="SUPFAM" id="SSF47973">
    <property type="entry name" value="Ribosomal protein S7"/>
    <property type="match status" value="1"/>
</dbReference>
<feature type="transmembrane region" description="Helical" evidence="11">
    <location>
        <begin position="355"/>
        <end position="373"/>
    </location>
</feature>
<dbReference type="PROSITE" id="PS50850">
    <property type="entry name" value="MFS"/>
    <property type="match status" value="1"/>
</dbReference>
<dbReference type="PRINTS" id="PR00171">
    <property type="entry name" value="SUGRTRNSPORT"/>
</dbReference>
<comment type="similarity">
    <text evidence="3">Belongs to the major facilitator superfamily. Sugar transporter (TC 2.A.1.1) family.</text>
</comment>
<comment type="catalytic activity">
    <reaction evidence="10">
        <text>myo-inositol(out) + H(+)(out) = myo-inositol(in) + H(+)(in)</text>
        <dbReference type="Rhea" id="RHEA:60364"/>
        <dbReference type="ChEBI" id="CHEBI:15378"/>
        <dbReference type="ChEBI" id="CHEBI:17268"/>
    </reaction>
</comment>
<dbReference type="OrthoDB" id="10267474at2759"/>
<dbReference type="InterPro" id="IPR050360">
    <property type="entry name" value="MFS_Sugar_Transporters"/>
</dbReference>
<evidence type="ECO:0000256" key="7">
    <source>
        <dbReference type="ARBA" id="ARBA00022989"/>
    </source>
</evidence>
<dbReference type="InterPro" id="IPR036823">
    <property type="entry name" value="Ribosomal_uS7_dom_sf"/>
</dbReference>
<evidence type="ECO:0000256" key="5">
    <source>
        <dbReference type="ARBA" id="ARBA00022692"/>
    </source>
</evidence>
<feature type="transmembrane region" description="Helical" evidence="11">
    <location>
        <begin position="310"/>
        <end position="343"/>
    </location>
</feature>
<dbReference type="GO" id="GO:0005351">
    <property type="term" value="F:carbohydrate:proton symporter activity"/>
    <property type="evidence" value="ECO:0007669"/>
    <property type="project" value="TreeGrafter"/>
</dbReference>
<dbReference type="CDD" id="cd14868">
    <property type="entry name" value="uS7_Mitochondria_Fungi"/>
    <property type="match status" value="1"/>
</dbReference>
<keyword evidence="8 11" id="KW-0472">Membrane</keyword>
<dbReference type="GO" id="GO:1990904">
    <property type="term" value="C:ribonucleoprotein complex"/>
    <property type="evidence" value="ECO:0007669"/>
    <property type="project" value="UniProtKB-KW"/>
</dbReference>
<evidence type="ECO:0000256" key="1">
    <source>
        <dbReference type="ARBA" id="ARBA00004141"/>
    </source>
</evidence>
<name>A0A8H3D7M8_9AGAM</name>
<dbReference type="PANTHER" id="PTHR48022:SF2">
    <property type="entry name" value="PLASTIDIC GLUCOSE TRANSPORTER 4"/>
    <property type="match status" value="1"/>
</dbReference>
<dbReference type="InterPro" id="IPR003663">
    <property type="entry name" value="Sugar/inositol_transpt"/>
</dbReference>
<accession>A0A8H3D7M8</accession>
<keyword evidence="9" id="KW-0687">Ribonucleoprotein</keyword>
<evidence type="ECO:0000256" key="2">
    <source>
        <dbReference type="ARBA" id="ARBA00007151"/>
    </source>
</evidence>
<dbReference type="InterPro" id="IPR005828">
    <property type="entry name" value="MFS_sugar_transport-like"/>
</dbReference>
<dbReference type="Pfam" id="PF00083">
    <property type="entry name" value="Sugar_tr"/>
    <property type="match status" value="1"/>
</dbReference>
<organism evidence="13 14">
    <name type="scientific">Rhizoctonia solani</name>
    <dbReference type="NCBI Taxonomy" id="456999"/>
    <lineage>
        <taxon>Eukaryota</taxon>
        <taxon>Fungi</taxon>
        <taxon>Dikarya</taxon>
        <taxon>Basidiomycota</taxon>
        <taxon>Agaricomycotina</taxon>
        <taxon>Agaricomycetes</taxon>
        <taxon>Cantharellales</taxon>
        <taxon>Ceratobasidiaceae</taxon>
        <taxon>Rhizoctonia</taxon>
    </lineage>
</organism>
<feature type="transmembrane region" description="Helical" evidence="11">
    <location>
        <begin position="623"/>
        <end position="643"/>
    </location>
</feature>
<dbReference type="GO" id="GO:0005840">
    <property type="term" value="C:ribosome"/>
    <property type="evidence" value="ECO:0007669"/>
    <property type="project" value="UniProtKB-KW"/>
</dbReference>
<dbReference type="Pfam" id="PF00177">
    <property type="entry name" value="Ribosomal_S7"/>
    <property type="match status" value="1"/>
</dbReference>
<evidence type="ECO:0000256" key="6">
    <source>
        <dbReference type="ARBA" id="ARBA00022980"/>
    </source>
</evidence>
<dbReference type="Proteomes" id="UP000663861">
    <property type="component" value="Unassembled WGS sequence"/>
</dbReference>
<keyword evidence="6" id="KW-0689">Ribosomal protein</keyword>
<sequence>MSAFIHTLRPASRAFGSRAFHTPSPFLVRSSPRLLADIVTPAVTTSPSTATPLPSTSSFAERFAAEKYEKPPVTPFAQPETLSITPLPTGTQLPPIADPLLDFTAALIQKHGERTKAARTVARALEHIHVLTGGAPPLPIYREAIRLASPSVKVVTQKKRAKNLPTPRPLTERQRTRAGILAILKASDRRPEKHIWERIGRECINVLRGESDAIKKLEEVHKFAMANRANASLNFSVPKAFIQSSISPGCVLGAENQPRNWATHHSYQVAASHSNMAGAAGGATNSAALEKRRALAGKSGYRGLVQNSRVFFIAVFASLGGLLYGWLVAILELGAWFGVLCTGQLADKMGRKRTILLAVVVFVIGVIVQTAAFKPVSIFVGRFITGLGVGSLSMAVPLYNAELAPPEVRGSLVAMQQMSIVTGIMVSFWIDYGTNFIGGTDSNQSEAAWRIPLALQLVPALILGVGVIFMPYSPRWLVAQGRDEEAIKVLSTTRELPEESELIQIEYLEIKAEVLFESELEQERYPQYQDGSTSSRIKLEFSKYASLITNRTYLIRVAVGSLTMFFQQWTGINAVLYYAPSIFLSLGLSGSTISLLATGVVGITMFLTTIPTVIYIDQIGRKPVLVSGAILMGVCHLIIAILSARFNDSWPSHTAAGWGACVLVWIFAGAFGYSWGPAAWVLVAEIYPISVRGPGMSIAASSNWMNNFIVGQVTPSMMEHITYGTFIFFGLFSLMGGAFIHFMVPETKGLTLEEMDLAFGDSSGTAAADRERMAEISNRIGLSRLIGESEKGYEKHNAGLDEKRSVEHSE</sequence>
<keyword evidence="5 11" id="KW-0812">Transmembrane</keyword>
<dbReference type="InterPro" id="IPR047988">
    <property type="entry name" value="Ribosomal_uS7m_fungi"/>
</dbReference>
<feature type="transmembrane region" description="Helical" evidence="11">
    <location>
        <begin position="655"/>
        <end position="673"/>
    </location>
</feature>
<evidence type="ECO:0000256" key="4">
    <source>
        <dbReference type="ARBA" id="ARBA00022448"/>
    </source>
</evidence>
<dbReference type="EMBL" id="CAJMWY010003930">
    <property type="protein sequence ID" value="CAE6511378.1"/>
    <property type="molecule type" value="Genomic_DNA"/>
</dbReference>
<gene>
    <name evidence="13" type="ORF">RDB_LOCUS138543</name>
</gene>
<evidence type="ECO:0000256" key="9">
    <source>
        <dbReference type="ARBA" id="ARBA00023274"/>
    </source>
</evidence>
<evidence type="ECO:0000313" key="13">
    <source>
        <dbReference type="EMBL" id="CAE6511378.1"/>
    </source>
</evidence>
<dbReference type="NCBIfam" id="TIGR00879">
    <property type="entry name" value="SP"/>
    <property type="match status" value="1"/>
</dbReference>
<keyword evidence="7 11" id="KW-1133">Transmembrane helix</keyword>
<dbReference type="FunFam" id="1.20.1250.20:FF:000026">
    <property type="entry name" value="MFS quinate transporter QutD"/>
    <property type="match status" value="1"/>
</dbReference>
<dbReference type="Gene3D" id="1.20.1250.20">
    <property type="entry name" value="MFS general substrate transporter like domains"/>
    <property type="match status" value="1"/>
</dbReference>
<evidence type="ECO:0000256" key="8">
    <source>
        <dbReference type="ARBA" id="ARBA00023136"/>
    </source>
</evidence>
<comment type="similarity">
    <text evidence="2">Belongs to the universal ribosomal protein uS7 family.</text>
</comment>
<keyword evidence="4" id="KW-0813">Transport</keyword>
<feature type="transmembrane region" description="Helical" evidence="11">
    <location>
        <begin position="450"/>
        <end position="472"/>
    </location>
</feature>
<comment type="caution">
    <text evidence="13">The sequence shown here is derived from an EMBL/GenBank/DDBJ whole genome shotgun (WGS) entry which is preliminary data.</text>
</comment>
<dbReference type="InterPro" id="IPR023798">
    <property type="entry name" value="Ribosomal_uS7_dom"/>
</dbReference>
<feature type="domain" description="Major facilitator superfamily (MFS) profile" evidence="12">
    <location>
        <begin position="266"/>
        <end position="748"/>
    </location>
</feature>
<dbReference type="Gene3D" id="1.10.455.10">
    <property type="entry name" value="Ribosomal protein S7 domain"/>
    <property type="match status" value="1"/>
</dbReference>
<dbReference type="PROSITE" id="PS00216">
    <property type="entry name" value="SUGAR_TRANSPORT_1"/>
    <property type="match status" value="2"/>
</dbReference>
<feature type="transmembrane region" description="Helical" evidence="11">
    <location>
        <begin position="721"/>
        <end position="744"/>
    </location>
</feature>
<feature type="transmembrane region" description="Helical" evidence="11">
    <location>
        <begin position="411"/>
        <end position="430"/>
    </location>
</feature>
<dbReference type="PANTHER" id="PTHR48022">
    <property type="entry name" value="PLASTIDIC GLUCOSE TRANSPORTER 4"/>
    <property type="match status" value="1"/>
</dbReference>
<dbReference type="PROSITE" id="PS00217">
    <property type="entry name" value="SUGAR_TRANSPORT_2"/>
    <property type="match status" value="1"/>
</dbReference>
<feature type="transmembrane region" description="Helical" evidence="11">
    <location>
        <begin position="553"/>
        <end position="579"/>
    </location>
</feature>
<evidence type="ECO:0000313" key="14">
    <source>
        <dbReference type="Proteomes" id="UP000663861"/>
    </source>
</evidence>
<proteinExistence type="inferred from homology"/>
<dbReference type="SUPFAM" id="SSF103473">
    <property type="entry name" value="MFS general substrate transporter"/>
    <property type="match status" value="1"/>
</dbReference>
<feature type="transmembrane region" description="Helical" evidence="11">
    <location>
        <begin position="379"/>
        <end position="399"/>
    </location>
</feature>
<evidence type="ECO:0000256" key="10">
    <source>
        <dbReference type="ARBA" id="ARBA00049119"/>
    </source>
</evidence>
<dbReference type="GO" id="GO:0016020">
    <property type="term" value="C:membrane"/>
    <property type="evidence" value="ECO:0007669"/>
    <property type="project" value="UniProtKB-SubCell"/>
</dbReference>
<feature type="transmembrane region" description="Helical" evidence="11">
    <location>
        <begin position="591"/>
        <end position="616"/>
    </location>
</feature>
<protein>
    <recommendedName>
        <fullName evidence="12">Major facilitator superfamily (MFS) profile domain-containing protein</fullName>
    </recommendedName>
</protein>
<evidence type="ECO:0000256" key="11">
    <source>
        <dbReference type="SAM" id="Phobius"/>
    </source>
</evidence>
<dbReference type="InterPro" id="IPR020846">
    <property type="entry name" value="MFS_dom"/>
</dbReference>
<comment type="subcellular location">
    <subcellularLocation>
        <location evidence="1">Membrane</location>
        <topology evidence="1">Multi-pass membrane protein</topology>
    </subcellularLocation>
</comment>
<reference evidence="13" key="1">
    <citation type="submission" date="2021-01" db="EMBL/GenBank/DDBJ databases">
        <authorList>
            <person name="Kaushik A."/>
        </authorList>
    </citation>
    <scope>NUCLEOTIDE SEQUENCE</scope>
    <source>
        <strain evidence="13">AG4-RS23</strain>
    </source>
</reference>
<evidence type="ECO:0000256" key="3">
    <source>
        <dbReference type="ARBA" id="ARBA00010992"/>
    </source>
</evidence>
<evidence type="ECO:0000259" key="12">
    <source>
        <dbReference type="PROSITE" id="PS50850"/>
    </source>
</evidence>
<dbReference type="InterPro" id="IPR036259">
    <property type="entry name" value="MFS_trans_sf"/>
</dbReference>
<dbReference type="AlphaFoldDB" id="A0A8H3D7M8"/>
<dbReference type="InterPro" id="IPR005829">
    <property type="entry name" value="Sugar_transporter_CS"/>
</dbReference>